<dbReference type="EMBL" id="PDCK01000045">
    <property type="protein sequence ID" value="PRQ18238.1"/>
    <property type="molecule type" value="Genomic_DNA"/>
</dbReference>
<feature type="transmembrane region" description="Helical" evidence="1">
    <location>
        <begin position="12"/>
        <end position="34"/>
    </location>
</feature>
<evidence type="ECO:0000313" key="3">
    <source>
        <dbReference type="Proteomes" id="UP000238479"/>
    </source>
</evidence>
<reference evidence="2 3" key="1">
    <citation type="journal article" date="2018" name="Nat. Genet.">
        <title>The Rosa genome provides new insights in the design of modern roses.</title>
        <authorList>
            <person name="Bendahmane M."/>
        </authorList>
    </citation>
    <scope>NUCLEOTIDE SEQUENCE [LARGE SCALE GENOMIC DNA]</scope>
    <source>
        <strain evidence="3">cv. Old Blush</strain>
    </source>
</reference>
<keyword evidence="3" id="KW-1185">Reference proteome</keyword>
<keyword evidence="1" id="KW-1133">Transmembrane helix</keyword>
<accession>A0A2P6P8H8</accession>
<evidence type="ECO:0000313" key="2">
    <source>
        <dbReference type="EMBL" id="PRQ18238.1"/>
    </source>
</evidence>
<keyword evidence="1" id="KW-0812">Transmembrane</keyword>
<gene>
    <name evidence="2" type="ORF">RchiOBHm_Chr7g0203751</name>
</gene>
<protein>
    <submittedName>
        <fullName evidence="2">Uncharacterized protein</fullName>
    </submittedName>
</protein>
<name>A0A2P6P8H8_ROSCH</name>
<keyword evidence="1" id="KW-0472">Membrane</keyword>
<comment type="caution">
    <text evidence="2">The sequence shown here is derived from an EMBL/GenBank/DDBJ whole genome shotgun (WGS) entry which is preliminary data.</text>
</comment>
<dbReference type="Gramene" id="PRQ18238">
    <property type="protein sequence ID" value="PRQ18238"/>
    <property type="gene ID" value="RchiOBHm_Chr7g0203751"/>
</dbReference>
<sequence length="44" mass="4969">MKLHISHQYVSWAYLVSLQFAIFNISACEAFSLFTTEPIISSSS</sequence>
<proteinExistence type="predicted"/>
<organism evidence="2 3">
    <name type="scientific">Rosa chinensis</name>
    <name type="common">China rose</name>
    <dbReference type="NCBI Taxonomy" id="74649"/>
    <lineage>
        <taxon>Eukaryota</taxon>
        <taxon>Viridiplantae</taxon>
        <taxon>Streptophyta</taxon>
        <taxon>Embryophyta</taxon>
        <taxon>Tracheophyta</taxon>
        <taxon>Spermatophyta</taxon>
        <taxon>Magnoliopsida</taxon>
        <taxon>eudicotyledons</taxon>
        <taxon>Gunneridae</taxon>
        <taxon>Pentapetalae</taxon>
        <taxon>rosids</taxon>
        <taxon>fabids</taxon>
        <taxon>Rosales</taxon>
        <taxon>Rosaceae</taxon>
        <taxon>Rosoideae</taxon>
        <taxon>Rosoideae incertae sedis</taxon>
        <taxon>Rosa</taxon>
    </lineage>
</organism>
<evidence type="ECO:0000256" key="1">
    <source>
        <dbReference type="SAM" id="Phobius"/>
    </source>
</evidence>
<dbReference type="AlphaFoldDB" id="A0A2P6P8H8"/>
<dbReference type="Proteomes" id="UP000238479">
    <property type="component" value="Chromosome 7"/>
</dbReference>